<dbReference type="eggNOG" id="COG1134">
    <property type="taxonomic scope" value="Bacteria"/>
</dbReference>
<protein>
    <submittedName>
        <fullName evidence="6">ABC transporter related protein</fullName>
    </submittedName>
</protein>
<name>G0J0S0_CYCMS</name>
<dbReference type="AlphaFoldDB" id="G0J0S0"/>
<organism evidence="6 7">
    <name type="scientific">Cyclobacterium marinum (strain ATCC 25205 / DSM 745 / LMG 13164 / NCIMB 1802)</name>
    <name type="common">Flectobacillus marinus</name>
    <dbReference type="NCBI Taxonomy" id="880070"/>
    <lineage>
        <taxon>Bacteria</taxon>
        <taxon>Pseudomonadati</taxon>
        <taxon>Bacteroidota</taxon>
        <taxon>Cytophagia</taxon>
        <taxon>Cytophagales</taxon>
        <taxon>Cyclobacteriaceae</taxon>
        <taxon>Cyclobacterium</taxon>
    </lineage>
</organism>
<dbReference type="GO" id="GO:0016020">
    <property type="term" value="C:membrane"/>
    <property type="evidence" value="ECO:0007669"/>
    <property type="project" value="InterPro"/>
</dbReference>
<dbReference type="InterPro" id="IPR029439">
    <property type="entry name" value="Wzt_C"/>
</dbReference>
<dbReference type="HOGENOM" id="CLU_000604_101_4_10"/>
<dbReference type="Gene3D" id="2.70.50.60">
    <property type="entry name" value="abc- transporter (atp binding component) like domain"/>
    <property type="match status" value="1"/>
</dbReference>
<dbReference type="GO" id="GO:0140359">
    <property type="term" value="F:ABC-type transporter activity"/>
    <property type="evidence" value="ECO:0007669"/>
    <property type="project" value="InterPro"/>
</dbReference>
<dbReference type="CDD" id="cd10147">
    <property type="entry name" value="Wzt_C-like"/>
    <property type="match status" value="1"/>
</dbReference>
<proteinExistence type="inferred from homology"/>
<dbReference type="GO" id="GO:0005524">
    <property type="term" value="F:ATP binding"/>
    <property type="evidence" value="ECO:0007669"/>
    <property type="project" value="UniProtKB-KW"/>
</dbReference>
<evidence type="ECO:0000259" key="5">
    <source>
        <dbReference type="PROSITE" id="PS50893"/>
    </source>
</evidence>
<sequence length="435" mass="48240">MSDTVISIEGLGKKYRLGVIGTGRLSQDLTQWWAKIRGKEDPFKSVEQENFKPTQFGDFWALKDICFNVKRGEVLGIIGKNGAGKSTLLKILSRVTSPTTGIIKAKGRIASLLEVGTGFHPELTGRENIYLNGAILGMTKAEIRGKIDEIISFSGVEKHIDTPVKRYSSGMYVRLAFAVAAHLEPEILIVDEVLAVGDAEFQKKCLGKLGQVSKEGRTILFVSHNMGAVQALCNRAILLQDGNLTMDGPTNATISTYSEIAYNQSKAVWIYEPEKAVIGKYGVRIKAVRVLDQFHQVCNILNDNDPFYIEIEFQTNQHGNQLTSNIQLFSESGILILSSGNWPSTTLGVDKFSNVNLNVGTYRSRVKIPKYFLNEGGYYINALINREAATSIAFIEEAVSFTIVDSGNMRKEYTDYIGGVVRPKFEWNTELLETN</sequence>
<keyword evidence="4" id="KW-0067">ATP-binding</keyword>
<evidence type="ECO:0000313" key="7">
    <source>
        <dbReference type="Proteomes" id="UP000001635"/>
    </source>
</evidence>
<dbReference type="GO" id="GO:0016887">
    <property type="term" value="F:ATP hydrolysis activity"/>
    <property type="evidence" value="ECO:0007669"/>
    <property type="project" value="InterPro"/>
</dbReference>
<evidence type="ECO:0000256" key="3">
    <source>
        <dbReference type="ARBA" id="ARBA00022741"/>
    </source>
</evidence>
<dbReference type="InterPro" id="IPR015860">
    <property type="entry name" value="ABC_transpr_TagH-like"/>
</dbReference>
<dbReference type="PANTHER" id="PTHR46743">
    <property type="entry name" value="TEICHOIC ACIDS EXPORT ATP-BINDING PROTEIN TAGH"/>
    <property type="match status" value="1"/>
</dbReference>
<dbReference type="RefSeq" id="WP_014018780.1">
    <property type="nucleotide sequence ID" value="NC_015914.1"/>
</dbReference>
<dbReference type="Proteomes" id="UP000001635">
    <property type="component" value="Chromosome"/>
</dbReference>
<keyword evidence="2" id="KW-0813">Transport</keyword>
<dbReference type="STRING" id="880070.Cycma_0708"/>
<dbReference type="Pfam" id="PF00005">
    <property type="entry name" value="ABC_tran"/>
    <property type="match status" value="1"/>
</dbReference>
<dbReference type="EMBL" id="CP002955">
    <property type="protein sequence ID" value="AEL24482.1"/>
    <property type="molecule type" value="Genomic_DNA"/>
</dbReference>
<dbReference type="SUPFAM" id="SSF52540">
    <property type="entry name" value="P-loop containing nucleoside triphosphate hydrolases"/>
    <property type="match status" value="1"/>
</dbReference>
<evidence type="ECO:0000256" key="1">
    <source>
        <dbReference type="ARBA" id="ARBA00005417"/>
    </source>
</evidence>
<reference evidence="7" key="1">
    <citation type="submission" date="2011-07" db="EMBL/GenBank/DDBJ databases">
        <title>The complete genome of Cyclobacterium marinum DSM 745.</title>
        <authorList>
            <person name="Lucas S."/>
            <person name="Han J."/>
            <person name="Lapidus A."/>
            <person name="Bruce D."/>
            <person name="Goodwin L."/>
            <person name="Pitluck S."/>
            <person name="Peters L."/>
            <person name="Kyrpides N."/>
            <person name="Mavromatis K."/>
            <person name="Ivanova N."/>
            <person name="Ovchinnikova G."/>
            <person name="Chertkov O."/>
            <person name="Detter J.C."/>
            <person name="Tapia R."/>
            <person name="Han C."/>
            <person name="Land M."/>
            <person name="Hauser L."/>
            <person name="Markowitz V."/>
            <person name="Cheng J.-F."/>
            <person name="Hugenholtz P."/>
            <person name="Woyke T."/>
            <person name="Wu D."/>
            <person name="Tindall B."/>
            <person name="Schuetze A."/>
            <person name="Brambilla E."/>
            <person name="Klenk H.-P."/>
            <person name="Eisen J.A."/>
        </authorList>
    </citation>
    <scope>NUCLEOTIDE SEQUENCE [LARGE SCALE GENOMIC DNA]</scope>
    <source>
        <strain evidence="7">ATCC 25205 / DSM 745 / LMG 13164 / NCIMB 1802</strain>
    </source>
</reference>
<dbReference type="CDD" id="cd03220">
    <property type="entry name" value="ABC_KpsT_Wzt"/>
    <property type="match status" value="1"/>
</dbReference>
<keyword evidence="3" id="KW-0547">Nucleotide-binding</keyword>
<dbReference type="Gene3D" id="3.40.50.300">
    <property type="entry name" value="P-loop containing nucleotide triphosphate hydrolases"/>
    <property type="match status" value="1"/>
</dbReference>
<comment type="similarity">
    <text evidence="1">Belongs to the ABC transporter superfamily.</text>
</comment>
<gene>
    <name evidence="6" type="ordered locus">Cycma_0708</name>
</gene>
<evidence type="ECO:0000256" key="4">
    <source>
        <dbReference type="ARBA" id="ARBA00022840"/>
    </source>
</evidence>
<dbReference type="PROSITE" id="PS50893">
    <property type="entry name" value="ABC_TRANSPORTER_2"/>
    <property type="match status" value="1"/>
</dbReference>
<keyword evidence="7" id="KW-1185">Reference proteome</keyword>
<evidence type="ECO:0000256" key="2">
    <source>
        <dbReference type="ARBA" id="ARBA00022448"/>
    </source>
</evidence>
<dbReference type="InterPro" id="IPR050683">
    <property type="entry name" value="Bact_Polysacc_Export_ATP-bd"/>
</dbReference>
<dbReference type="InterPro" id="IPR027417">
    <property type="entry name" value="P-loop_NTPase"/>
</dbReference>
<dbReference type="SMART" id="SM00382">
    <property type="entry name" value="AAA"/>
    <property type="match status" value="1"/>
</dbReference>
<dbReference type="OrthoDB" id="9785229at2"/>
<accession>G0J0S0</accession>
<evidence type="ECO:0000313" key="6">
    <source>
        <dbReference type="EMBL" id="AEL24482.1"/>
    </source>
</evidence>
<dbReference type="KEGG" id="cmr:Cycma_0708"/>
<feature type="domain" description="ABC transporter" evidence="5">
    <location>
        <begin position="46"/>
        <end position="266"/>
    </location>
</feature>
<dbReference type="PANTHER" id="PTHR46743:SF2">
    <property type="entry name" value="TEICHOIC ACIDS EXPORT ATP-BINDING PROTEIN TAGH"/>
    <property type="match status" value="1"/>
</dbReference>
<dbReference type="InterPro" id="IPR003593">
    <property type="entry name" value="AAA+_ATPase"/>
</dbReference>
<dbReference type="Pfam" id="PF14524">
    <property type="entry name" value="Wzt_C"/>
    <property type="match status" value="1"/>
</dbReference>
<dbReference type="InterPro" id="IPR003439">
    <property type="entry name" value="ABC_transporter-like_ATP-bd"/>
</dbReference>